<keyword evidence="11" id="KW-1185">Reference proteome</keyword>
<feature type="transmembrane region" description="Helical" evidence="9">
    <location>
        <begin position="109"/>
        <end position="127"/>
    </location>
</feature>
<dbReference type="GO" id="GO:0046872">
    <property type="term" value="F:metal ion binding"/>
    <property type="evidence" value="ECO:0007669"/>
    <property type="project" value="UniProtKB-KW"/>
</dbReference>
<dbReference type="Proteomes" id="UP000002058">
    <property type="component" value="Unassembled WGS sequence"/>
</dbReference>
<evidence type="ECO:0000256" key="3">
    <source>
        <dbReference type="ARBA" id="ARBA00022692"/>
    </source>
</evidence>
<organism evidence="10 11">
    <name type="scientific">Uncinocarpus reesii (strain UAMH 1704)</name>
    <dbReference type="NCBI Taxonomy" id="336963"/>
    <lineage>
        <taxon>Eukaryota</taxon>
        <taxon>Fungi</taxon>
        <taxon>Dikarya</taxon>
        <taxon>Ascomycota</taxon>
        <taxon>Pezizomycotina</taxon>
        <taxon>Eurotiomycetes</taxon>
        <taxon>Eurotiomycetidae</taxon>
        <taxon>Onygenales</taxon>
        <taxon>Onygenaceae</taxon>
        <taxon>Uncinocarpus</taxon>
    </lineage>
</organism>
<dbReference type="OrthoDB" id="187171at2759"/>
<feature type="binding site" evidence="8">
    <location>
        <position position="72"/>
    </location>
    <ligand>
        <name>Zn(2+)</name>
        <dbReference type="ChEBI" id="CHEBI:29105"/>
        <note>catalytic</note>
    </ligand>
</feature>
<keyword evidence="5 9" id="KW-1133">Transmembrane helix</keyword>
<dbReference type="AlphaFoldDB" id="C4JGF4"/>
<evidence type="ECO:0000256" key="9">
    <source>
        <dbReference type="SAM" id="Phobius"/>
    </source>
</evidence>
<evidence type="ECO:0000256" key="2">
    <source>
        <dbReference type="ARBA" id="ARBA00009780"/>
    </source>
</evidence>
<comment type="cofactor">
    <cofactor evidence="8">
        <name>Zn(2+)</name>
        <dbReference type="ChEBI" id="CHEBI:29105"/>
    </cofactor>
</comment>
<dbReference type="InterPro" id="IPR008901">
    <property type="entry name" value="ACER"/>
</dbReference>
<feature type="transmembrane region" description="Helical" evidence="9">
    <location>
        <begin position="139"/>
        <end position="162"/>
    </location>
</feature>
<keyword evidence="6 9" id="KW-0472">Membrane</keyword>
<dbReference type="PANTHER" id="PTHR46187">
    <property type="entry name" value="ALKALINE CERAMIDASE 3"/>
    <property type="match status" value="1"/>
</dbReference>
<reference evidence="11" key="1">
    <citation type="journal article" date="2009" name="Genome Res.">
        <title>Comparative genomic analyses of the human fungal pathogens Coccidioides and their relatives.</title>
        <authorList>
            <person name="Sharpton T.J."/>
            <person name="Stajich J.E."/>
            <person name="Rounsley S.D."/>
            <person name="Gardner M.J."/>
            <person name="Wortman J.R."/>
            <person name="Jordar V.S."/>
            <person name="Maiti R."/>
            <person name="Kodira C.D."/>
            <person name="Neafsey D.E."/>
            <person name="Zeng Q."/>
            <person name="Hung C.-Y."/>
            <person name="McMahan C."/>
            <person name="Muszewska A."/>
            <person name="Grynberg M."/>
            <person name="Mandel M.A."/>
            <person name="Kellner E.M."/>
            <person name="Barker B.M."/>
            <person name="Galgiani J.N."/>
            <person name="Orbach M.J."/>
            <person name="Kirkland T.N."/>
            <person name="Cole G.T."/>
            <person name="Henn M.R."/>
            <person name="Birren B.W."/>
            <person name="Taylor J.W."/>
        </authorList>
    </citation>
    <scope>NUCLEOTIDE SEQUENCE [LARGE SCALE GENOMIC DNA]</scope>
    <source>
        <strain evidence="11">UAMH 1704</strain>
    </source>
</reference>
<evidence type="ECO:0000256" key="4">
    <source>
        <dbReference type="ARBA" id="ARBA00022801"/>
    </source>
</evidence>
<proteinExistence type="inferred from homology"/>
<comment type="similarity">
    <text evidence="2">Belongs to the alkaline ceramidase family.</text>
</comment>
<keyword evidence="4" id="KW-0378">Hydrolase</keyword>
<dbReference type="GO" id="GO:0046514">
    <property type="term" value="P:ceramide catabolic process"/>
    <property type="evidence" value="ECO:0007669"/>
    <property type="project" value="TreeGrafter"/>
</dbReference>
<keyword evidence="7" id="KW-0479">Metal-binding</keyword>
<feature type="transmembrane region" description="Helical" evidence="9">
    <location>
        <begin position="86"/>
        <end position="103"/>
    </location>
</feature>
<dbReference type="RefSeq" id="XP_002541629.1">
    <property type="nucleotide sequence ID" value="XM_002541583.1"/>
</dbReference>
<accession>C4JGF4</accession>
<sequence>MAALGWSYPSPPPAGFWSPRTSTMNFCELDYIVSTYIAEFINTISNFVYWDYAILLSYIQLAGVGIGSIAFHSTLKFPAQIVDEMAMLYATSTVIYAVFAFRLKPMVQLFFGFLLFAGLSVITILHVQQENSLAHRICFATMIVIVAARCSWLLLGVTDLAIRSEMKHLAFMGTVYSSAKRHAEPKLHRQAFAVLLFSTASDRSPTKTRLRLAEGVIPGKNHDARGLDLLCKPWSRGIATKARGVVKPRTWMLKVEMLDDLNRSVDTSILAVYPDVTSLG</sequence>
<feature type="transmembrane region" description="Helical" evidence="9">
    <location>
        <begin position="52"/>
        <end position="74"/>
    </location>
</feature>
<keyword evidence="7" id="KW-0106">Calcium</keyword>
<evidence type="ECO:0000256" key="5">
    <source>
        <dbReference type="ARBA" id="ARBA00022989"/>
    </source>
</evidence>
<dbReference type="VEuPathDB" id="FungiDB:UREG_01145"/>
<keyword evidence="3 9" id="KW-0812">Transmembrane</keyword>
<comment type="subcellular location">
    <subcellularLocation>
        <location evidence="1">Membrane</location>
        <topology evidence="1">Multi-pass membrane protein</topology>
    </subcellularLocation>
</comment>
<gene>
    <name evidence="10" type="ORF">UREG_01145</name>
</gene>
<dbReference type="HOGENOM" id="CLU_994649_0_0_1"/>
<dbReference type="GeneID" id="8440397"/>
<dbReference type="eggNOG" id="KOG2329">
    <property type="taxonomic scope" value="Eukaryota"/>
</dbReference>
<dbReference type="PANTHER" id="PTHR46187:SF1">
    <property type="entry name" value="ALKALINE PHYTOCERAMIDASE"/>
    <property type="match status" value="1"/>
</dbReference>
<protein>
    <submittedName>
        <fullName evidence="10">Uncharacterized protein</fullName>
    </submittedName>
</protein>
<evidence type="ECO:0000256" key="8">
    <source>
        <dbReference type="PIRSR" id="PIRSR608901-2"/>
    </source>
</evidence>
<dbReference type="EMBL" id="CH476615">
    <property type="protein sequence ID" value="EEP76296.1"/>
    <property type="molecule type" value="Genomic_DNA"/>
</dbReference>
<dbReference type="GO" id="GO:0005789">
    <property type="term" value="C:endoplasmic reticulum membrane"/>
    <property type="evidence" value="ECO:0007669"/>
    <property type="project" value="TreeGrafter"/>
</dbReference>
<dbReference type="GO" id="GO:0046513">
    <property type="term" value="P:ceramide biosynthetic process"/>
    <property type="evidence" value="ECO:0007669"/>
    <property type="project" value="TreeGrafter"/>
</dbReference>
<dbReference type="STRING" id="336963.C4JGF4"/>
<evidence type="ECO:0000313" key="10">
    <source>
        <dbReference type="EMBL" id="EEP76296.1"/>
    </source>
</evidence>
<dbReference type="KEGG" id="ure:UREG_01145"/>
<evidence type="ECO:0000256" key="7">
    <source>
        <dbReference type="PIRSR" id="PIRSR608901-1"/>
    </source>
</evidence>
<evidence type="ECO:0000256" key="6">
    <source>
        <dbReference type="ARBA" id="ARBA00023136"/>
    </source>
</evidence>
<evidence type="ECO:0000256" key="1">
    <source>
        <dbReference type="ARBA" id="ARBA00004141"/>
    </source>
</evidence>
<dbReference type="Pfam" id="PF05875">
    <property type="entry name" value="Ceramidase"/>
    <property type="match status" value="1"/>
</dbReference>
<keyword evidence="8" id="KW-0862">Zinc</keyword>
<feature type="binding site" evidence="7">
    <location>
        <position position="28"/>
    </location>
    <ligand>
        <name>Ca(2+)</name>
        <dbReference type="ChEBI" id="CHEBI:29108"/>
    </ligand>
</feature>
<dbReference type="InParanoid" id="C4JGF4"/>
<feature type="binding site" evidence="7">
    <location>
        <position position="39"/>
    </location>
    <ligand>
        <name>Ca(2+)</name>
        <dbReference type="ChEBI" id="CHEBI:29108"/>
    </ligand>
</feature>
<dbReference type="GO" id="GO:0016811">
    <property type="term" value="F:hydrolase activity, acting on carbon-nitrogen (but not peptide) bonds, in linear amides"/>
    <property type="evidence" value="ECO:0007669"/>
    <property type="project" value="InterPro"/>
</dbReference>
<name>C4JGF4_UNCRE</name>
<evidence type="ECO:0000313" key="11">
    <source>
        <dbReference type="Proteomes" id="UP000002058"/>
    </source>
</evidence>